<protein>
    <submittedName>
        <fullName evidence="2">Uncharacterized protein</fullName>
    </submittedName>
</protein>
<sequence length="114" mass="12429">MVAMDLMEPSRRENKVDEGDGGGGKGKDSYVQSPSDGQRGTFSHSSGMGSSSGMGREVMGMVQVAISFFPSVRVRQGKEEERNRRCEKSNIRYTKRTTGTTSSEIFPGRGINSK</sequence>
<comment type="caution">
    <text evidence="2">The sequence shown here is derived from an EMBL/GenBank/DDBJ whole genome shotgun (WGS) entry which is preliminary data.</text>
</comment>
<reference evidence="2 3" key="1">
    <citation type="journal article" date="2014" name="Genome Announc.">
        <title>Draft genome sequence of Sclerotinia borealis, a psychrophilic plant pathogenic fungus.</title>
        <authorList>
            <person name="Mardanov A.V."/>
            <person name="Beletsky A.V."/>
            <person name="Kadnikov V.V."/>
            <person name="Ignatov A.N."/>
            <person name="Ravin N.V."/>
        </authorList>
    </citation>
    <scope>NUCLEOTIDE SEQUENCE [LARGE SCALE GENOMIC DNA]</scope>
    <source>
        <strain evidence="3">F-4157</strain>
    </source>
</reference>
<dbReference type="AlphaFoldDB" id="W9CKZ9"/>
<evidence type="ECO:0000313" key="2">
    <source>
        <dbReference type="EMBL" id="ESZ97477.1"/>
    </source>
</evidence>
<feature type="region of interest" description="Disordered" evidence="1">
    <location>
        <begin position="76"/>
        <end position="114"/>
    </location>
</feature>
<feature type="compositionally biased region" description="Low complexity" evidence="1">
    <location>
        <begin position="40"/>
        <end position="56"/>
    </location>
</feature>
<feature type="compositionally biased region" description="Basic and acidic residues" evidence="1">
    <location>
        <begin position="76"/>
        <end position="90"/>
    </location>
</feature>
<name>W9CKZ9_SCLBF</name>
<feature type="compositionally biased region" description="Basic and acidic residues" evidence="1">
    <location>
        <begin position="8"/>
        <end position="18"/>
    </location>
</feature>
<gene>
    <name evidence="2" type="ORF">SBOR_2166</name>
</gene>
<organism evidence="2 3">
    <name type="scientific">Sclerotinia borealis (strain F-4128)</name>
    <dbReference type="NCBI Taxonomy" id="1432307"/>
    <lineage>
        <taxon>Eukaryota</taxon>
        <taxon>Fungi</taxon>
        <taxon>Dikarya</taxon>
        <taxon>Ascomycota</taxon>
        <taxon>Pezizomycotina</taxon>
        <taxon>Leotiomycetes</taxon>
        <taxon>Helotiales</taxon>
        <taxon>Sclerotiniaceae</taxon>
        <taxon>Sclerotinia</taxon>
    </lineage>
</organism>
<dbReference type="Proteomes" id="UP000019487">
    <property type="component" value="Unassembled WGS sequence"/>
</dbReference>
<proteinExistence type="predicted"/>
<evidence type="ECO:0000256" key="1">
    <source>
        <dbReference type="SAM" id="MobiDB-lite"/>
    </source>
</evidence>
<evidence type="ECO:0000313" key="3">
    <source>
        <dbReference type="Proteomes" id="UP000019487"/>
    </source>
</evidence>
<keyword evidence="3" id="KW-1185">Reference proteome</keyword>
<dbReference type="HOGENOM" id="CLU_2122496_0_0_1"/>
<accession>W9CKZ9</accession>
<dbReference type="EMBL" id="AYSA01000085">
    <property type="protein sequence ID" value="ESZ97477.1"/>
    <property type="molecule type" value="Genomic_DNA"/>
</dbReference>
<feature type="region of interest" description="Disordered" evidence="1">
    <location>
        <begin position="1"/>
        <end position="56"/>
    </location>
</feature>